<organism evidence="2 3">
    <name type="scientific">Mycena maculata</name>
    <dbReference type="NCBI Taxonomy" id="230809"/>
    <lineage>
        <taxon>Eukaryota</taxon>
        <taxon>Fungi</taxon>
        <taxon>Dikarya</taxon>
        <taxon>Basidiomycota</taxon>
        <taxon>Agaricomycotina</taxon>
        <taxon>Agaricomycetes</taxon>
        <taxon>Agaricomycetidae</taxon>
        <taxon>Agaricales</taxon>
        <taxon>Marasmiineae</taxon>
        <taxon>Mycenaceae</taxon>
        <taxon>Mycena</taxon>
    </lineage>
</organism>
<accession>A0AAD7IZT0</accession>
<evidence type="ECO:0000256" key="1">
    <source>
        <dbReference type="SAM" id="MobiDB-lite"/>
    </source>
</evidence>
<feature type="region of interest" description="Disordered" evidence="1">
    <location>
        <begin position="311"/>
        <end position="345"/>
    </location>
</feature>
<feature type="region of interest" description="Disordered" evidence="1">
    <location>
        <begin position="1"/>
        <end position="51"/>
    </location>
</feature>
<name>A0AAD7IZT0_9AGAR</name>
<dbReference type="EMBL" id="JARJLG010000076">
    <property type="protein sequence ID" value="KAJ7751904.1"/>
    <property type="molecule type" value="Genomic_DNA"/>
</dbReference>
<gene>
    <name evidence="2" type="ORF">DFH07DRAFT_960727</name>
</gene>
<sequence length="345" mass="37821">MADSEEEEFNRLLNRPSSPVCGPPELPPTSSPTGLSSSANEGGSDPPSSSAFICPSIAPVATNPLKRPAEDLTQLASTVARKIKLNSDDRDAMVRYAKATPEEQRLLTFGQLLKVGSQLAFIHPSDALYTVTPLLRGKIRKHCARSMLCPTIPSYREDDAIKQVTRILLKYPSWGYTKAIKNDSVKSKIVNKVITKDLTDLRFDIKKAIGDSVWLPTPPKEKRAFVKRDLSQDIISLCETLVALPSVKSALVPVTFDMLGRVAILRALLIIHPKEPLYWEKVDNRLEKIRTNAKNDRGEISKSVGKILKSDQDAHGSVDVEPYQAAAVGPPAEDDDSDGEVTALT</sequence>
<comment type="caution">
    <text evidence="2">The sequence shown here is derived from an EMBL/GenBank/DDBJ whole genome shotgun (WGS) entry which is preliminary data.</text>
</comment>
<evidence type="ECO:0000313" key="3">
    <source>
        <dbReference type="Proteomes" id="UP001215280"/>
    </source>
</evidence>
<dbReference type="Proteomes" id="UP001215280">
    <property type="component" value="Unassembled WGS sequence"/>
</dbReference>
<keyword evidence="3" id="KW-1185">Reference proteome</keyword>
<protein>
    <submittedName>
        <fullName evidence="2">Uncharacterized protein</fullName>
    </submittedName>
</protein>
<evidence type="ECO:0000313" key="2">
    <source>
        <dbReference type="EMBL" id="KAJ7751904.1"/>
    </source>
</evidence>
<feature type="compositionally biased region" description="Pro residues" evidence="1">
    <location>
        <begin position="21"/>
        <end position="30"/>
    </location>
</feature>
<proteinExistence type="predicted"/>
<reference evidence="2" key="1">
    <citation type="submission" date="2023-03" db="EMBL/GenBank/DDBJ databases">
        <title>Massive genome expansion in bonnet fungi (Mycena s.s.) driven by repeated elements and novel gene families across ecological guilds.</title>
        <authorList>
            <consortium name="Lawrence Berkeley National Laboratory"/>
            <person name="Harder C.B."/>
            <person name="Miyauchi S."/>
            <person name="Viragh M."/>
            <person name="Kuo A."/>
            <person name="Thoen E."/>
            <person name="Andreopoulos B."/>
            <person name="Lu D."/>
            <person name="Skrede I."/>
            <person name="Drula E."/>
            <person name="Henrissat B."/>
            <person name="Morin E."/>
            <person name="Kohler A."/>
            <person name="Barry K."/>
            <person name="LaButti K."/>
            <person name="Morin E."/>
            <person name="Salamov A."/>
            <person name="Lipzen A."/>
            <person name="Mereny Z."/>
            <person name="Hegedus B."/>
            <person name="Baldrian P."/>
            <person name="Stursova M."/>
            <person name="Weitz H."/>
            <person name="Taylor A."/>
            <person name="Grigoriev I.V."/>
            <person name="Nagy L.G."/>
            <person name="Martin F."/>
            <person name="Kauserud H."/>
        </authorList>
    </citation>
    <scope>NUCLEOTIDE SEQUENCE</scope>
    <source>
        <strain evidence="2">CBHHK188m</strain>
    </source>
</reference>
<dbReference type="AlphaFoldDB" id="A0AAD7IZT0"/>